<evidence type="ECO:0000313" key="2">
    <source>
        <dbReference type="EMBL" id="KHN00089.1"/>
    </source>
</evidence>
<gene>
    <name evidence="2" type="ORF">glysoja_046125</name>
</gene>
<dbReference type="InterPro" id="IPR052929">
    <property type="entry name" value="RNase_H-like_EbsB-rel"/>
</dbReference>
<dbReference type="Proteomes" id="UP000053555">
    <property type="component" value="Unassembled WGS sequence"/>
</dbReference>
<feature type="non-terminal residue" evidence="2">
    <location>
        <position position="1"/>
    </location>
</feature>
<dbReference type="AlphaFoldDB" id="A0A0B2NXS2"/>
<dbReference type="PANTHER" id="PTHR47074:SF48">
    <property type="entry name" value="POLYNUCLEOTIDYL TRANSFERASE, RIBONUCLEASE H-LIKE SUPERFAMILY PROTEIN"/>
    <property type="match status" value="1"/>
</dbReference>
<feature type="domain" description="RNase H type-1" evidence="1">
    <location>
        <begin position="15"/>
        <end position="130"/>
    </location>
</feature>
<name>A0A0B2NXS2_GLYSO</name>
<feature type="non-terminal residue" evidence="2">
    <location>
        <position position="147"/>
    </location>
</feature>
<organism evidence="2">
    <name type="scientific">Glycine soja</name>
    <name type="common">Wild soybean</name>
    <dbReference type="NCBI Taxonomy" id="3848"/>
    <lineage>
        <taxon>Eukaryota</taxon>
        <taxon>Viridiplantae</taxon>
        <taxon>Streptophyta</taxon>
        <taxon>Embryophyta</taxon>
        <taxon>Tracheophyta</taxon>
        <taxon>Spermatophyta</taxon>
        <taxon>Magnoliopsida</taxon>
        <taxon>eudicotyledons</taxon>
        <taxon>Gunneridae</taxon>
        <taxon>Pentapetalae</taxon>
        <taxon>rosids</taxon>
        <taxon>fabids</taxon>
        <taxon>Fabales</taxon>
        <taxon>Fabaceae</taxon>
        <taxon>Papilionoideae</taxon>
        <taxon>50 kb inversion clade</taxon>
        <taxon>NPAAA clade</taxon>
        <taxon>indigoferoid/millettioid clade</taxon>
        <taxon>Phaseoleae</taxon>
        <taxon>Glycine</taxon>
        <taxon>Glycine subgen. Soja</taxon>
    </lineage>
</organism>
<accession>A0A0B2NXS2</accession>
<dbReference type="InterPro" id="IPR044730">
    <property type="entry name" value="RNase_H-like_dom_plant"/>
</dbReference>
<reference evidence="2" key="1">
    <citation type="submission" date="2014-07" db="EMBL/GenBank/DDBJ databases">
        <title>Identification of a novel salt tolerance gene in wild soybean by whole-genome sequencing.</title>
        <authorList>
            <person name="Lam H.-M."/>
            <person name="Qi X."/>
            <person name="Li M.-W."/>
            <person name="Liu X."/>
            <person name="Xie M."/>
            <person name="Ni M."/>
            <person name="Xu X."/>
        </authorList>
    </citation>
    <scope>NUCLEOTIDE SEQUENCE [LARGE SCALE GENOMIC DNA]</scope>
    <source>
        <tissue evidence="2">Root</tissue>
    </source>
</reference>
<protein>
    <recommendedName>
        <fullName evidence="1">RNase H type-1 domain-containing protein</fullName>
    </recommendedName>
</protein>
<dbReference type="EMBL" id="KN671186">
    <property type="protein sequence ID" value="KHN00089.1"/>
    <property type="molecule type" value="Genomic_DNA"/>
</dbReference>
<proteinExistence type="predicted"/>
<sequence>WEPPPLGTLKCNIGVAFVKEENSFKLVVFIRDDRGQFVMALSHTSPFKLLIHERKALAMLVALQWLKDLEIDDIIIESDCLQVENEVYNCRSDKSKYGVILSNCRIMLRDLQNFWVCFVGRQANSVTHSLDRALNSQVDPHYFRHVP</sequence>
<dbReference type="GO" id="GO:0004523">
    <property type="term" value="F:RNA-DNA hybrid ribonuclease activity"/>
    <property type="evidence" value="ECO:0007669"/>
    <property type="project" value="InterPro"/>
</dbReference>
<dbReference type="CDD" id="cd06222">
    <property type="entry name" value="RNase_H_like"/>
    <property type="match status" value="1"/>
</dbReference>
<dbReference type="GO" id="GO:0003676">
    <property type="term" value="F:nucleic acid binding"/>
    <property type="evidence" value="ECO:0007669"/>
    <property type="project" value="InterPro"/>
</dbReference>
<dbReference type="InterPro" id="IPR002156">
    <property type="entry name" value="RNaseH_domain"/>
</dbReference>
<evidence type="ECO:0000259" key="1">
    <source>
        <dbReference type="Pfam" id="PF13456"/>
    </source>
</evidence>
<dbReference type="PANTHER" id="PTHR47074">
    <property type="entry name" value="BNAC02G40300D PROTEIN"/>
    <property type="match status" value="1"/>
</dbReference>
<dbReference type="Pfam" id="PF13456">
    <property type="entry name" value="RVT_3"/>
    <property type="match status" value="1"/>
</dbReference>